<organism evidence="3 4">
    <name type="scientific">Salinimicrobium flavum</name>
    <dbReference type="NCBI Taxonomy" id="1737065"/>
    <lineage>
        <taxon>Bacteria</taxon>
        <taxon>Pseudomonadati</taxon>
        <taxon>Bacteroidota</taxon>
        <taxon>Flavobacteriia</taxon>
        <taxon>Flavobacteriales</taxon>
        <taxon>Flavobacteriaceae</taxon>
        <taxon>Salinimicrobium</taxon>
    </lineage>
</organism>
<name>A0ABW5IZ29_9FLAO</name>
<keyword evidence="4" id="KW-1185">Reference proteome</keyword>
<dbReference type="SUPFAM" id="SSF55486">
    <property type="entry name" value="Metalloproteases ('zincins'), catalytic domain"/>
    <property type="match status" value="1"/>
</dbReference>
<sequence>MKSHYSISHDSLKKGFVALLFLLICIPLQAQVVDLNESGVLPEITAPEMAGKPIFKNAKRARPFNMNQIIKNRGLGKGANLQLHLFDNKKFESVVERRSTDINGVTTIVVKLKDYQFARGYISISQSSFLIDIHIPELNEKYTTRGDKSTGTNYLLELEEDAYSDLDCGTASTPTKDESSRTQINSTEKSGVTTQAIDVDPATCEVILPGAADPAVIDLLVVYTPAAEQWAIDNGTDINTLIATNIAESNEVVGSNNNNLGISFFLVHSEKLNYTEQGGIGTDWGNLLTYGDGNLDEVHSIRKTYNADLVVMLSSYENSGNGGIATPLNSRYGMPTNAFAAVRVDYAAYTDAFIHEIGHMMGAGHHKEQTDGPGPTTFTDWPTNTWSAGWRWQGTDNLYYSDIMTYQGPDQFPDGNSTSHIPYFSDSKITIDGQSIGDSQNGDNARTLLEMKHYVARYEESAQYCLVNPPDNYVGEYFLSSVNMGLISITSSGSGYSDYTTLATCLLPGEVQQLSVEITKIQNWGTYFSVWIDWNDNKEFDSDELEFTSDASANFFTTNITAPVGFPAGPKRMRIRTHPNSNIDPCGGSDLGEIEDYTINLGEATPCTTASTPQNFDLTETQSNNASFSWDSVEGATSYELRYRKTGATQWNLISDIRFPYYTLTGLELLTEYEAQVRSTCQGIPSEFTSSLVFSTTDYCSSSGTDGNLSITRVRVGTIDNISSGDASGYTDFTSMSTDLKQGDQYSLTIDNSGPSGSDYPKGYRAWIDYNNDADFEDPGELVFDVVSSTNTANGTFTVPLNYTAEVRMRISFQMFRRPAACGDFEFGEVEDYTVNIINPGNQAPVANAGVDQTLTDTDNNGTELVTLDGSGST</sequence>
<dbReference type="Gene3D" id="2.60.40.10">
    <property type="entry name" value="Immunoglobulins"/>
    <property type="match status" value="1"/>
</dbReference>
<evidence type="ECO:0000259" key="2">
    <source>
        <dbReference type="PROSITE" id="PS50853"/>
    </source>
</evidence>
<feature type="domain" description="Fibronectin type-III" evidence="2">
    <location>
        <begin position="612"/>
        <end position="699"/>
    </location>
</feature>
<protein>
    <submittedName>
        <fullName evidence="3">GEVED domain-containing protein</fullName>
    </submittedName>
</protein>
<dbReference type="InterPro" id="IPR024079">
    <property type="entry name" value="MetalloPept_cat_dom_sf"/>
</dbReference>
<proteinExistence type="predicted"/>
<dbReference type="Pfam" id="PF00041">
    <property type="entry name" value="fn3"/>
    <property type="match status" value="1"/>
</dbReference>
<dbReference type="SUPFAM" id="SSF49265">
    <property type="entry name" value="Fibronectin type III"/>
    <property type="match status" value="1"/>
</dbReference>
<accession>A0ABW5IZ29</accession>
<gene>
    <name evidence="3" type="ORF">ACFSTG_13650</name>
</gene>
<dbReference type="RefSeq" id="WP_380754113.1">
    <property type="nucleotide sequence ID" value="NZ_JBHULT010000011.1"/>
</dbReference>
<evidence type="ECO:0000256" key="1">
    <source>
        <dbReference type="SAM" id="MobiDB-lite"/>
    </source>
</evidence>
<evidence type="ECO:0000313" key="3">
    <source>
        <dbReference type="EMBL" id="MFD2518947.1"/>
    </source>
</evidence>
<dbReference type="InterPro" id="IPR036116">
    <property type="entry name" value="FN3_sf"/>
</dbReference>
<dbReference type="Gene3D" id="3.40.390.10">
    <property type="entry name" value="Collagenase (Catalytic Domain)"/>
    <property type="match status" value="1"/>
</dbReference>
<dbReference type="InterPro" id="IPR045474">
    <property type="entry name" value="GEVED"/>
</dbReference>
<feature type="non-terminal residue" evidence="3">
    <location>
        <position position="874"/>
    </location>
</feature>
<dbReference type="PROSITE" id="PS50853">
    <property type="entry name" value="FN3"/>
    <property type="match status" value="1"/>
</dbReference>
<dbReference type="CDD" id="cd00063">
    <property type="entry name" value="FN3"/>
    <property type="match status" value="1"/>
</dbReference>
<dbReference type="InterPro" id="IPR013783">
    <property type="entry name" value="Ig-like_fold"/>
</dbReference>
<comment type="caution">
    <text evidence="3">The sequence shown here is derived from an EMBL/GenBank/DDBJ whole genome shotgun (WGS) entry which is preliminary data.</text>
</comment>
<dbReference type="Pfam" id="PF20009">
    <property type="entry name" value="GEVED"/>
    <property type="match status" value="2"/>
</dbReference>
<feature type="region of interest" description="Disordered" evidence="1">
    <location>
        <begin position="169"/>
        <end position="189"/>
    </location>
</feature>
<dbReference type="Proteomes" id="UP001597468">
    <property type="component" value="Unassembled WGS sequence"/>
</dbReference>
<dbReference type="EMBL" id="JBHULT010000011">
    <property type="protein sequence ID" value="MFD2518947.1"/>
    <property type="molecule type" value="Genomic_DNA"/>
</dbReference>
<reference evidence="4" key="1">
    <citation type="journal article" date="2019" name="Int. J. Syst. Evol. Microbiol.">
        <title>The Global Catalogue of Microorganisms (GCM) 10K type strain sequencing project: providing services to taxonomists for standard genome sequencing and annotation.</title>
        <authorList>
            <consortium name="The Broad Institute Genomics Platform"/>
            <consortium name="The Broad Institute Genome Sequencing Center for Infectious Disease"/>
            <person name="Wu L."/>
            <person name="Ma J."/>
        </authorList>
    </citation>
    <scope>NUCLEOTIDE SEQUENCE [LARGE SCALE GENOMIC DNA]</scope>
    <source>
        <strain evidence="4">KCTC 42585</strain>
    </source>
</reference>
<dbReference type="Pfam" id="PF13583">
    <property type="entry name" value="Reprolysin_4"/>
    <property type="match status" value="1"/>
</dbReference>
<dbReference type="InterPro" id="IPR003961">
    <property type="entry name" value="FN3_dom"/>
</dbReference>
<evidence type="ECO:0000313" key="4">
    <source>
        <dbReference type="Proteomes" id="UP001597468"/>
    </source>
</evidence>
<dbReference type="SMART" id="SM00060">
    <property type="entry name" value="FN3"/>
    <property type="match status" value="1"/>
</dbReference>